<dbReference type="SUPFAM" id="SSF56672">
    <property type="entry name" value="DNA/RNA polymerases"/>
    <property type="match status" value="1"/>
</dbReference>
<dbReference type="InterPro" id="IPR043128">
    <property type="entry name" value="Rev_trsase/Diguanyl_cyclase"/>
</dbReference>
<reference evidence="1 2" key="1">
    <citation type="journal article" date="2018" name="Sci. Rep.">
        <title>Genomic signatures of local adaptation to the degree of environmental predictability in rotifers.</title>
        <authorList>
            <person name="Franch-Gras L."/>
            <person name="Hahn C."/>
            <person name="Garcia-Roger E.M."/>
            <person name="Carmona M.J."/>
            <person name="Serra M."/>
            <person name="Gomez A."/>
        </authorList>
    </citation>
    <scope>NUCLEOTIDE SEQUENCE [LARGE SCALE GENOMIC DNA]</scope>
    <source>
        <strain evidence="1">HYR1</strain>
    </source>
</reference>
<dbReference type="AlphaFoldDB" id="A0A3M7Q0P8"/>
<protein>
    <submittedName>
        <fullName evidence="1">Retrovirus-related Pol poly from transposon opus</fullName>
    </submittedName>
</protein>
<dbReference type="OrthoDB" id="427924at2759"/>
<dbReference type="Gene3D" id="3.30.70.270">
    <property type="match status" value="1"/>
</dbReference>
<sequence length="67" mass="7515">MTDDILIFGNDDDHDQSLILEECGITLNVDKCEFNKRELTFSGLRMSADGIRPTDDKCQALREASPP</sequence>
<dbReference type="STRING" id="10195.A0A3M7Q0P8"/>
<dbReference type="Proteomes" id="UP000276133">
    <property type="component" value="Unassembled WGS sequence"/>
</dbReference>
<name>A0A3M7Q0P8_BRAPC</name>
<accession>A0A3M7Q0P8</accession>
<evidence type="ECO:0000313" key="1">
    <source>
        <dbReference type="EMBL" id="RNA04565.1"/>
    </source>
</evidence>
<comment type="caution">
    <text evidence="1">The sequence shown here is derived from an EMBL/GenBank/DDBJ whole genome shotgun (WGS) entry which is preliminary data.</text>
</comment>
<evidence type="ECO:0000313" key="2">
    <source>
        <dbReference type="Proteomes" id="UP000276133"/>
    </source>
</evidence>
<keyword evidence="2" id="KW-1185">Reference proteome</keyword>
<organism evidence="1 2">
    <name type="scientific">Brachionus plicatilis</name>
    <name type="common">Marine rotifer</name>
    <name type="synonym">Brachionus muelleri</name>
    <dbReference type="NCBI Taxonomy" id="10195"/>
    <lineage>
        <taxon>Eukaryota</taxon>
        <taxon>Metazoa</taxon>
        <taxon>Spiralia</taxon>
        <taxon>Gnathifera</taxon>
        <taxon>Rotifera</taxon>
        <taxon>Eurotatoria</taxon>
        <taxon>Monogononta</taxon>
        <taxon>Pseudotrocha</taxon>
        <taxon>Ploima</taxon>
        <taxon>Brachionidae</taxon>
        <taxon>Brachionus</taxon>
    </lineage>
</organism>
<gene>
    <name evidence="1" type="ORF">BpHYR1_042619</name>
</gene>
<dbReference type="EMBL" id="REGN01008047">
    <property type="protein sequence ID" value="RNA04565.1"/>
    <property type="molecule type" value="Genomic_DNA"/>
</dbReference>
<proteinExistence type="predicted"/>
<dbReference type="InterPro" id="IPR043502">
    <property type="entry name" value="DNA/RNA_pol_sf"/>
</dbReference>